<dbReference type="STRING" id="651662.SAMN04488069_103183"/>
<protein>
    <submittedName>
        <fullName evidence="4">Short-chain dehydrogenase</fullName>
    </submittedName>
</protein>
<feature type="domain" description="Ketoreductase" evidence="3">
    <location>
        <begin position="8"/>
        <end position="148"/>
    </location>
</feature>
<proteinExistence type="inferred from homology"/>
<gene>
    <name evidence="4" type="ORF">SAMN04488069_103183</name>
</gene>
<keyword evidence="1" id="KW-0560">Oxidoreductase</keyword>
<dbReference type="Pfam" id="PF00106">
    <property type="entry name" value="adh_short"/>
    <property type="match status" value="1"/>
</dbReference>
<sequence>MTTLISEQIALVTGATSGIGKVTARELVRRGYHVILLARNAAKAAKVRQEFQQLAAAGQRVDVLLCDISDLSQVRRAAEEFIRRYHRLDVLVNNAGLIFGKERETSAEGYEMTLATNHLGPFLLTSLLLPALQQSQAGRIVNVASEGYRMAKPQLDDLNQESGYSAWRQYGNTKLYNILFTQELARQLRARDIPNISTNSLHPGVVASGFGSASGGLTSWLTSLAAPLLLTPDEGARTSIFLATDPIGGQVSGGYFDKQQAKPVKHTFTDPAKARQLWQETERLVGQEFFGE</sequence>
<organism evidence="4 5">
    <name type="scientific">Hymenobacter psychrophilus</name>
    <dbReference type="NCBI Taxonomy" id="651662"/>
    <lineage>
        <taxon>Bacteria</taxon>
        <taxon>Pseudomonadati</taxon>
        <taxon>Bacteroidota</taxon>
        <taxon>Cytophagia</taxon>
        <taxon>Cytophagales</taxon>
        <taxon>Hymenobacteraceae</taxon>
        <taxon>Hymenobacter</taxon>
    </lineage>
</organism>
<dbReference type="InterPro" id="IPR057326">
    <property type="entry name" value="KR_dom"/>
</dbReference>
<dbReference type="OrthoDB" id="597510at2"/>
<dbReference type="EMBL" id="FNOV01000003">
    <property type="protein sequence ID" value="SDX79078.1"/>
    <property type="molecule type" value="Genomic_DNA"/>
</dbReference>
<evidence type="ECO:0000256" key="2">
    <source>
        <dbReference type="RuleBase" id="RU000363"/>
    </source>
</evidence>
<dbReference type="SUPFAM" id="SSF51735">
    <property type="entry name" value="NAD(P)-binding Rossmann-fold domains"/>
    <property type="match status" value="1"/>
</dbReference>
<dbReference type="PRINTS" id="PR00080">
    <property type="entry name" value="SDRFAMILY"/>
</dbReference>
<evidence type="ECO:0000259" key="3">
    <source>
        <dbReference type="SMART" id="SM00822"/>
    </source>
</evidence>
<dbReference type="PANTHER" id="PTHR43157">
    <property type="entry name" value="PHOSPHATIDYLINOSITOL-GLYCAN BIOSYNTHESIS CLASS F PROTEIN-RELATED"/>
    <property type="match status" value="1"/>
</dbReference>
<comment type="similarity">
    <text evidence="2">Belongs to the short-chain dehydrogenases/reductases (SDR) family.</text>
</comment>
<keyword evidence="5" id="KW-1185">Reference proteome</keyword>
<dbReference type="Proteomes" id="UP000199249">
    <property type="component" value="Unassembled WGS sequence"/>
</dbReference>
<dbReference type="AlphaFoldDB" id="A0A1H3ELN9"/>
<dbReference type="InterPro" id="IPR002347">
    <property type="entry name" value="SDR_fam"/>
</dbReference>
<dbReference type="SMART" id="SM00822">
    <property type="entry name" value="PKS_KR"/>
    <property type="match status" value="1"/>
</dbReference>
<dbReference type="CDD" id="cd05327">
    <property type="entry name" value="retinol-DH_like_SDR_c_like"/>
    <property type="match status" value="1"/>
</dbReference>
<dbReference type="RefSeq" id="WP_092738502.1">
    <property type="nucleotide sequence ID" value="NZ_FNOV01000003.1"/>
</dbReference>
<dbReference type="PRINTS" id="PR00081">
    <property type="entry name" value="GDHRDH"/>
</dbReference>
<dbReference type="InterPro" id="IPR036291">
    <property type="entry name" value="NAD(P)-bd_dom_sf"/>
</dbReference>
<dbReference type="PANTHER" id="PTHR43157:SF31">
    <property type="entry name" value="PHOSPHATIDYLINOSITOL-GLYCAN BIOSYNTHESIS CLASS F PROTEIN"/>
    <property type="match status" value="1"/>
</dbReference>
<reference evidence="5" key="1">
    <citation type="submission" date="2016-10" db="EMBL/GenBank/DDBJ databases">
        <authorList>
            <person name="Varghese N."/>
            <person name="Submissions S."/>
        </authorList>
    </citation>
    <scope>NUCLEOTIDE SEQUENCE [LARGE SCALE GENOMIC DNA]</scope>
    <source>
        <strain evidence="5">CGMCC 1.8975</strain>
    </source>
</reference>
<evidence type="ECO:0000313" key="5">
    <source>
        <dbReference type="Proteomes" id="UP000199249"/>
    </source>
</evidence>
<name>A0A1H3ELN9_9BACT</name>
<accession>A0A1H3ELN9</accession>
<evidence type="ECO:0000313" key="4">
    <source>
        <dbReference type="EMBL" id="SDX79078.1"/>
    </source>
</evidence>
<evidence type="ECO:0000256" key="1">
    <source>
        <dbReference type="ARBA" id="ARBA00023002"/>
    </source>
</evidence>
<dbReference type="GO" id="GO:0016491">
    <property type="term" value="F:oxidoreductase activity"/>
    <property type="evidence" value="ECO:0007669"/>
    <property type="project" value="UniProtKB-KW"/>
</dbReference>
<dbReference type="Gene3D" id="3.40.50.720">
    <property type="entry name" value="NAD(P)-binding Rossmann-like Domain"/>
    <property type="match status" value="1"/>
</dbReference>